<feature type="signal peptide" evidence="1">
    <location>
        <begin position="1"/>
        <end position="16"/>
    </location>
</feature>
<sequence>MFLLLALLTELGRLQAHEGSEGIFLHVTVPQKIKSNDSEVSERKVFGEQVVFGYMNDLHHYN</sequence>
<proteinExistence type="predicted"/>
<comment type="caution">
    <text evidence="2">The sequence shown here is derived from an EMBL/GenBank/DDBJ whole genome shotgun (WGS) entry which is preliminary data.</text>
</comment>
<reference evidence="2 3" key="1">
    <citation type="submission" date="2017-12" db="EMBL/GenBank/DDBJ databases">
        <title>High-resolution comparative analysis of great ape genomes.</title>
        <authorList>
            <person name="Pollen A."/>
            <person name="Hastie A."/>
            <person name="Hormozdiari F."/>
            <person name="Dougherty M."/>
            <person name="Liu R."/>
            <person name="Chaisson M."/>
            <person name="Hoppe E."/>
            <person name="Hill C."/>
            <person name="Pang A."/>
            <person name="Hillier L."/>
            <person name="Baker C."/>
            <person name="Armstrong J."/>
            <person name="Shendure J."/>
            <person name="Paten B."/>
            <person name="Wilson R."/>
            <person name="Chao H."/>
            <person name="Schneider V."/>
            <person name="Ventura M."/>
            <person name="Kronenberg Z."/>
            <person name="Murali S."/>
            <person name="Gordon D."/>
            <person name="Cantsilieris S."/>
            <person name="Munson K."/>
            <person name="Nelson B."/>
            <person name="Raja A."/>
            <person name="Underwood J."/>
            <person name="Diekhans M."/>
            <person name="Fiddes I."/>
            <person name="Haussler D."/>
            <person name="Eichler E."/>
        </authorList>
    </citation>
    <scope>NUCLEOTIDE SEQUENCE [LARGE SCALE GENOMIC DNA]</scope>
    <source>
        <strain evidence="2">Yerkes chimp pedigree #C0471</strain>
    </source>
</reference>
<evidence type="ECO:0000313" key="3">
    <source>
        <dbReference type="Proteomes" id="UP000236370"/>
    </source>
</evidence>
<accession>A0A2J8N7J1</accession>
<evidence type="ECO:0000256" key="1">
    <source>
        <dbReference type="SAM" id="SignalP"/>
    </source>
</evidence>
<protein>
    <submittedName>
        <fullName evidence="2">ADAM18 isoform 7</fullName>
    </submittedName>
</protein>
<dbReference type="EMBL" id="NBAG03000233">
    <property type="protein sequence ID" value="PNI67741.1"/>
    <property type="molecule type" value="Genomic_DNA"/>
</dbReference>
<organism evidence="2 3">
    <name type="scientific">Pan troglodytes</name>
    <name type="common">Chimpanzee</name>
    <dbReference type="NCBI Taxonomy" id="9598"/>
    <lineage>
        <taxon>Eukaryota</taxon>
        <taxon>Metazoa</taxon>
        <taxon>Chordata</taxon>
        <taxon>Craniata</taxon>
        <taxon>Vertebrata</taxon>
        <taxon>Euteleostomi</taxon>
        <taxon>Mammalia</taxon>
        <taxon>Eutheria</taxon>
        <taxon>Euarchontoglires</taxon>
        <taxon>Primates</taxon>
        <taxon>Haplorrhini</taxon>
        <taxon>Catarrhini</taxon>
        <taxon>Hominidae</taxon>
        <taxon>Pan</taxon>
    </lineage>
</organism>
<evidence type="ECO:0000313" key="2">
    <source>
        <dbReference type="EMBL" id="PNI67741.1"/>
    </source>
</evidence>
<name>A0A2J8N7J1_PANTR</name>
<keyword evidence="1" id="KW-0732">Signal</keyword>
<dbReference type="AlphaFoldDB" id="A0A2J8N7J1"/>
<dbReference type="Proteomes" id="UP000236370">
    <property type="component" value="Unassembled WGS sequence"/>
</dbReference>
<gene>
    <name evidence="2" type="ORF">CK820_G0013082</name>
</gene>
<feature type="chain" id="PRO_5014372828" evidence="1">
    <location>
        <begin position="17"/>
        <end position="62"/>
    </location>
</feature>